<dbReference type="KEGG" id="epi:Q3V30_22360"/>
<geneLocation type="plasmid" evidence="1 2">
    <name>unnamed2</name>
</geneLocation>
<reference evidence="1 2" key="1">
    <citation type="submission" date="2023-07" db="EMBL/GenBank/DDBJ databases">
        <title>Pathogenic bacteria of pear tree diseases.</title>
        <authorList>
            <person name="Zhang Z."/>
            <person name="He L."/>
            <person name="Huang R."/>
        </authorList>
    </citation>
    <scope>NUCLEOTIDE SEQUENCE [LARGE SCALE GENOMIC DNA]</scope>
    <source>
        <strain evidence="1 2">DE2</strain>
        <plasmid evidence="1 2">unnamed2</plasmid>
    </source>
</reference>
<evidence type="ECO:0000313" key="1">
    <source>
        <dbReference type="EMBL" id="WLS81208.1"/>
    </source>
</evidence>
<gene>
    <name evidence="1" type="ORF">Q3V30_22360</name>
</gene>
<protein>
    <submittedName>
        <fullName evidence="1">Uncharacterized protein</fullName>
    </submittedName>
</protein>
<evidence type="ECO:0000313" key="2">
    <source>
        <dbReference type="Proteomes" id="UP001228139"/>
    </source>
</evidence>
<dbReference type="AlphaFoldDB" id="A0AA50DQC9"/>
<keyword evidence="2" id="KW-1185">Reference proteome</keyword>
<dbReference type="EMBL" id="CP132355">
    <property type="protein sequence ID" value="WLS81208.1"/>
    <property type="molecule type" value="Genomic_DNA"/>
</dbReference>
<sequence>MTAKEVFMGNYTIRTDDDEDQVIRKAQEATGMASASKAFMVAIQELQHNRDTITGLRQELAQERARSRKIAASVQQFRFSLNTMFELADNDET</sequence>
<dbReference type="Proteomes" id="UP001228139">
    <property type="component" value="Plasmid unnamed2"/>
</dbReference>
<keyword evidence="1" id="KW-0614">Plasmid</keyword>
<proteinExistence type="predicted"/>
<organism evidence="1 2">
    <name type="scientific">Erwinia pyri</name>
    <dbReference type="NCBI Taxonomy" id="3062598"/>
    <lineage>
        <taxon>Bacteria</taxon>
        <taxon>Pseudomonadati</taxon>
        <taxon>Pseudomonadota</taxon>
        <taxon>Gammaproteobacteria</taxon>
        <taxon>Enterobacterales</taxon>
        <taxon>Erwiniaceae</taxon>
        <taxon>Erwinia</taxon>
    </lineage>
</organism>
<accession>A0AA50DQC9</accession>
<dbReference type="RefSeq" id="WP_306213554.1">
    <property type="nucleotide sequence ID" value="NZ_CP132355.1"/>
</dbReference>
<name>A0AA50DQC9_9GAMM</name>